<dbReference type="PRINTS" id="PR00726">
    <property type="entry name" value="LEXASERPTASE"/>
</dbReference>
<organism evidence="10 11">
    <name type="scientific">Halothiobacillus diazotrophicus</name>
    <dbReference type="NCBI Taxonomy" id="1860122"/>
    <lineage>
        <taxon>Bacteria</taxon>
        <taxon>Pseudomonadati</taxon>
        <taxon>Pseudomonadota</taxon>
        <taxon>Gammaproteobacteria</taxon>
        <taxon>Chromatiales</taxon>
        <taxon>Halothiobacillaceae</taxon>
        <taxon>Halothiobacillus</taxon>
    </lineage>
</organism>
<dbReference type="PANTHER" id="PTHR33516">
    <property type="entry name" value="LEXA REPRESSOR"/>
    <property type="match status" value="1"/>
</dbReference>
<evidence type="ECO:0000256" key="4">
    <source>
        <dbReference type="ARBA" id="ARBA00022813"/>
    </source>
</evidence>
<dbReference type="Proteomes" id="UP000078596">
    <property type="component" value="Chromosome"/>
</dbReference>
<dbReference type="InterPro" id="IPR006197">
    <property type="entry name" value="Peptidase_S24_LexA"/>
</dbReference>
<keyword evidence="6" id="KW-0742">SOS response</keyword>
<name>A0A191ZK91_9GAMM</name>
<dbReference type="InterPro" id="IPR039418">
    <property type="entry name" value="LexA-like"/>
</dbReference>
<evidence type="ECO:0000256" key="7">
    <source>
        <dbReference type="RuleBase" id="RU003991"/>
    </source>
</evidence>
<proteinExistence type="inferred from homology"/>
<evidence type="ECO:0000313" key="10">
    <source>
        <dbReference type="EMBL" id="ANJ68258.1"/>
    </source>
</evidence>
<dbReference type="CDD" id="cd06529">
    <property type="entry name" value="S24_LexA-like"/>
    <property type="match status" value="1"/>
</dbReference>
<dbReference type="KEGG" id="haz:A9404_03610"/>
<dbReference type="NCBIfam" id="NF007621">
    <property type="entry name" value="PRK10276.1"/>
    <property type="match status" value="1"/>
</dbReference>
<evidence type="ECO:0000259" key="9">
    <source>
        <dbReference type="Pfam" id="PF00717"/>
    </source>
</evidence>
<keyword evidence="4 7" id="KW-0068">Autocatalytic cleavage</keyword>
<evidence type="ECO:0000256" key="6">
    <source>
        <dbReference type="ARBA" id="ARBA00023236"/>
    </source>
</evidence>
<feature type="region of interest" description="Disordered" evidence="8">
    <location>
        <begin position="49"/>
        <end position="70"/>
    </location>
</feature>
<protein>
    <recommendedName>
        <fullName evidence="9">Peptidase S24/S26A/S26B/S26C domain-containing protein</fullName>
    </recommendedName>
</protein>
<evidence type="ECO:0000256" key="5">
    <source>
        <dbReference type="ARBA" id="ARBA00023204"/>
    </source>
</evidence>
<dbReference type="InterPro" id="IPR036286">
    <property type="entry name" value="LexA/Signal_pep-like_sf"/>
</dbReference>
<feature type="region of interest" description="Disordered" evidence="8">
    <location>
        <begin position="1"/>
        <end position="31"/>
    </location>
</feature>
<accession>A0A191ZK91</accession>
<dbReference type="GO" id="GO:0006355">
    <property type="term" value="P:regulation of DNA-templated transcription"/>
    <property type="evidence" value="ECO:0007669"/>
    <property type="project" value="InterPro"/>
</dbReference>
<dbReference type="Gene3D" id="2.10.109.10">
    <property type="entry name" value="Umud Fragment, subunit A"/>
    <property type="match status" value="1"/>
</dbReference>
<dbReference type="InterPro" id="IPR050077">
    <property type="entry name" value="LexA_repressor"/>
</dbReference>
<keyword evidence="11" id="KW-1185">Reference proteome</keyword>
<dbReference type="InterPro" id="IPR015927">
    <property type="entry name" value="Peptidase_S24_S26A/B/C"/>
</dbReference>
<dbReference type="GO" id="GO:0003677">
    <property type="term" value="F:DNA binding"/>
    <property type="evidence" value="ECO:0007669"/>
    <property type="project" value="InterPro"/>
</dbReference>
<dbReference type="Pfam" id="PF00717">
    <property type="entry name" value="Peptidase_S24"/>
    <property type="match status" value="1"/>
</dbReference>
<feature type="compositionally biased region" description="Polar residues" evidence="8">
    <location>
        <begin position="49"/>
        <end position="63"/>
    </location>
</feature>
<dbReference type="PANTHER" id="PTHR33516:SF2">
    <property type="entry name" value="LEXA REPRESSOR-RELATED"/>
    <property type="match status" value="1"/>
</dbReference>
<feature type="domain" description="Peptidase S24/S26A/S26B/S26C" evidence="9">
    <location>
        <begin position="108"/>
        <end position="224"/>
    </location>
</feature>
<feature type="compositionally biased region" description="Basic residues" evidence="8">
    <location>
        <begin position="7"/>
        <end position="20"/>
    </location>
</feature>
<dbReference type="GO" id="GO:0016787">
    <property type="term" value="F:hydrolase activity"/>
    <property type="evidence" value="ECO:0007669"/>
    <property type="project" value="UniProtKB-KW"/>
</dbReference>
<evidence type="ECO:0000313" key="11">
    <source>
        <dbReference type="Proteomes" id="UP000078596"/>
    </source>
</evidence>
<dbReference type="GO" id="GO:0006281">
    <property type="term" value="P:DNA repair"/>
    <property type="evidence" value="ECO:0007669"/>
    <property type="project" value="UniProtKB-KW"/>
</dbReference>
<keyword evidence="2" id="KW-0227">DNA damage</keyword>
<sequence length="231" mass="25186">MPAKSHGGARRGAGRPKGQGRFREPTRPIRVPESLLDTVTDWLAQQAQTQFPTQGRSTESAIASNDADHGLPPHLVSDKVLPFRRPNRLAELDDFRRPVADPHPLPLPLYGSRVSAGFPSPADDYLEDTLDLNEHLIAHPAATFMVRVSGDSMLGAGIHPGDVLVVDRALEATDGRIVIAVLDGELTVKRLSLKGTTVRLLPENPDYAPIVVREAQDFQIWGVVTSVIHKL</sequence>
<reference evidence="10 11" key="1">
    <citation type="submission" date="2016-06" db="EMBL/GenBank/DDBJ databases">
        <title>Insight into the functional genes involving in sulfur oxidation in Pearl River water.</title>
        <authorList>
            <person name="Luo J."/>
            <person name="Tan X."/>
            <person name="Lin W."/>
        </authorList>
    </citation>
    <scope>NUCLEOTIDE SEQUENCE [LARGE SCALE GENOMIC DNA]</scope>
    <source>
        <strain evidence="10 11">LS2</strain>
    </source>
</reference>
<evidence type="ECO:0000256" key="2">
    <source>
        <dbReference type="ARBA" id="ARBA00022763"/>
    </source>
</evidence>
<dbReference type="SUPFAM" id="SSF51306">
    <property type="entry name" value="LexA/Signal peptidase"/>
    <property type="match status" value="1"/>
</dbReference>
<dbReference type="STRING" id="1860122.A9404_03610"/>
<dbReference type="GO" id="GO:0009432">
    <property type="term" value="P:SOS response"/>
    <property type="evidence" value="ECO:0007669"/>
    <property type="project" value="UniProtKB-KW"/>
</dbReference>
<dbReference type="EMBL" id="CP016027">
    <property type="protein sequence ID" value="ANJ68258.1"/>
    <property type="molecule type" value="Genomic_DNA"/>
</dbReference>
<keyword evidence="3 7" id="KW-0378">Hydrolase</keyword>
<evidence type="ECO:0000256" key="3">
    <source>
        <dbReference type="ARBA" id="ARBA00022801"/>
    </source>
</evidence>
<comment type="similarity">
    <text evidence="1 7">Belongs to the peptidase S24 family.</text>
</comment>
<dbReference type="AlphaFoldDB" id="A0A191ZK91"/>
<evidence type="ECO:0000256" key="1">
    <source>
        <dbReference type="ARBA" id="ARBA00007484"/>
    </source>
</evidence>
<keyword evidence="5" id="KW-0234">DNA repair</keyword>
<gene>
    <name evidence="10" type="ORF">A9404_03610</name>
</gene>
<evidence type="ECO:0000256" key="8">
    <source>
        <dbReference type="SAM" id="MobiDB-lite"/>
    </source>
</evidence>